<organism evidence="1 2">
    <name type="scientific">Artomyces pyxidatus</name>
    <dbReference type="NCBI Taxonomy" id="48021"/>
    <lineage>
        <taxon>Eukaryota</taxon>
        <taxon>Fungi</taxon>
        <taxon>Dikarya</taxon>
        <taxon>Basidiomycota</taxon>
        <taxon>Agaricomycotina</taxon>
        <taxon>Agaricomycetes</taxon>
        <taxon>Russulales</taxon>
        <taxon>Auriscalpiaceae</taxon>
        <taxon>Artomyces</taxon>
    </lineage>
</organism>
<name>A0ACB8SJ85_9AGAM</name>
<accession>A0ACB8SJ85</accession>
<gene>
    <name evidence="1" type="ORF">BV25DRAFT_1995787</name>
</gene>
<comment type="caution">
    <text evidence="1">The sequence shown here is derived from an EMBL/GenBank/DDBJ whole genome shotgun (WGS) entry which is preliminary data.</text>
</comment>
<protein>
    <submittedName>
        <fullName evidence="1">Uncharacterized protein</fullName>
    </submittedName>
</protein>
<proteinExistence type="predicted"/>
<reference evidence="1" key="1">
    <citation type="submission" date="2021-03" db="EMBL/GenBank/DDBJ databases">
        <authorList>
            <consortium name="DOE Joint Genome Institute"/>
            <person name="Ahrendt S."/>
            <person name="Looney B.P."/>
            <person name="Miyauchi S."/>
            <person name="Morin E."/>
            <person name="Drula E."/>
            <person name="Courty P.E."/>
            <person name="Chicoki N."/>
            <person name="Fauchery L."/>
            <person name="Kohler A."/>
            <person name="Kuo A."/>
            <person name="Labutti K."/>
            <person name="Pangilinan J."/>
            <person name="Lipzen A."/>
            <person name="Riley R."/>
            <person name="Andreopoulos W."/>
            <person name="He G."/>
            <person name="Johnson J."/>
            <person name="Barry K.W."/>
            <person name="Grigoriev I.V."/>
            <person name="Nagy L."/>
            <person name="Hibbett D."/>
            <person name="Henrissat B."/>
            <person name="Matheny P.B."/>
            <person name="Labbe J."/>
            <person name="Martin F."/>
        </authorList>
    </citation>
    <scope>NUCLEOTIDE SEQUENCE</scope>
    <source>
        <strain evidence="1">HHB10654</strain>
    </source>
</reference>
<sequence length="547" mass="60712">MHFAKTYADLLLTLPPELRDNAIEYRKVSLPAALSLATPVTAAQLKKLIRDIVHELETIGLSPEVLQRLLSRASPQEGKGKEGVIVDERDVDGPPYPKIAYEVAQADSQTIEPRLHFWIPSPIVPEASLPASLASSASPEQSPDLGHEALAALHNRDSLLCDEQSASAGESQLKDERATSADVARLEFTGSELLISRLGAHDKIIDGAQQVIIPLVHEAAFYTLLSSTLSSMATHMQSVRVDFLATLETLGDVISHASRPMSATPAFIPRSPETDPAELRSPTFDLMPRRPKSDLYAWRAIFALYAETEVFESMREQERGERTVKDAESRLKTFTDGVKSRLRRRLRQKESREALDTFLRLNILLLDLKKFEYANAEAMRKILKKHAKRTALPPPLLDVAASPQIPATLPAPLVIPGAIAALQHTLVQAVNETLLPIIPQVDDYACLICTSIAFMPIRLVCGHLFCVRCLVKMQKRGKGNCPMCRAQTVLQADRTNVDWALLNFLLDWFPEETREKTQSNEREAARERLTEMGFNPSRNDGPGCIIC</sequence>
<reference evidence="1" key="2">
    <citation type="journal article" date="2022" name="New Phytol.">
        <title>Evolutionary transition to the ectomycorrhizal habit in the genomes of a hyperdiverse lineage of mushroom-forming fungi.</title>
        <authorList>
            <person name="Looney B."/>
            <person name="Miyauchi S."/>
            <person name="Morin E."/>
            <person name="Drula E."/>
            <person name="Courty P.E."/>
            <person name="Kohler A."/>
            <person name="Kuo A."/>
            <person name="LaButti K."/>
            <person name="Pangilinan J."/>
            <person name="Lipzen A."/>
            <person name="Riley R."/>
            <person name="Andreopoulos W."/>
            <person name="He G."/>
            <person name="Johnson J."/>
            <person name="Nolan M."/>
            <person name="Tritt A."/>
            <person name="Barry K.W."/>
            <person name="Grigoriev I.V."/>
            <person name="Nagy L.G."/>
            <person name="Hibbett D."/>
            <person name="Henrissat B."/>
            <person name="Matheny P.B."/>
            <person name="Labbe J."/>
            <person name="Martin F.M."/>
        </authorList>
    </citation>
    <scope>NUCLEOTIDE SEQUENCE</scope>
    <source>
        <strain evidence="1">HHB10654</strain>
    </source>
</reference>
<evidence type="ECO:0000313" key="2">
    <source>
        <dbReference type="Proteomes" id="UP000814140"/>
    </source>
</evidence>
<dbReference type="EMBL" id="MU277270">
    <property type="protein sequence ID" value="KAI0056140.1"/>
    <property type="molecule type" value="Genomic_DNA"/>
</dbReference>
<keyword evidence="2" id="KW-1185">Reference proteome</keyword>
<evidence type="ECO:0000313" key="1">
    <source>
        <dbReference type="EMBL" id="KAI0056140.1"/>
    </source>
</evidence>
<dbReference type="Proteomes" id="UP000814140">
    <property type="component" value="Unassembled WGS sequence"/>
</dbReference>